<dbReference type="EMBL" id="AJSR01002285">
    <property type="protein sequence ID" value="EKM29005.1"/>
    <property type="molecule type" value="Genomic_DNA"/>
</dbReference>
<keyword evidence="1" id="KW-0808">Transferase</keyword>
<reference evidence="1 2" key="1">
    <citation type="submission" date="2012-10" db="EMBL/GenBank/DDBJ databases">
        <title>Genome sequence of Vibrio Cholerae HENC-02.</title>
        <authorList>
            <person name="Eppinger M."/>
            <person name="Hasan N.A."/>
            <person name="Sengamalay N."/>
            <person name="Hine E."/>
            <person name="Su Q."/>
            <person name="Daugherty S.C."/>
            <person name="Young S."/>
            <person name="Sadzewicz L."/>
            <person name="Tallon L."/>
            <person name="Cebula T.A."/>
            <person name="Ravel J."/>
            <person name="Colwell R.R."/>
        </authorList>
    </citation>
    <scope>NUCLEOTIDE SEQUENCE [LARGE SCALE GENOMIC DNA]</scope>
    <source>
        <strain evidence="1 2">HENC-02</strain>
    </source>
</reference>
<evidence type="ECO:0000313" key="1">
    <source>
        <dbReference type="EMBL" id="EKM29005.1"/>
    </source>
</evidence>
<accession>A0A454CRH3</accession>
<sequence>ATCREVIEKKFAHKLPSTTILKI</sequence>
<dbReference type="Proteomes" id="UP000008367">
    <property type="component" value="Unassembled WGS sequence"/>
</dbReference>
<comment type="caution">
    <text evidence="1">The sequence shown here is derived from an EMBL/GenBank/DDBJ whole genome shotgun (WGS) entry which is preliminary data.</text>
</comment>
<dbReference type="GO" id="GO:0008976">
    <property type="term" value="F:polyphosphate kinase activity"/>
    <property type="evidence" value="ECO:0007669"/>
    <property type="project" value="UniProtKB-EC"/>
</dbReference>
<evidence type="ECO:0000313" key="2">
    <source>
        <dbReference type="Proteomes" id="UP000008367"/>
    </source>
</evidence>
<feature type="non-terminal residue" evidence="1">
    <location>
        <position position="1"/>
    </location>
</feature>
<dbReference type="AlphaFoldDB" id="A0A454CRH3"/>
<keyword evidence="1" id="KW-0418">Kinase</keyword>
<dbReference type="EC" id="2.7.4.1" evidence="1"/>
<gene>
    <name evidence="1" type="primary">ppk1</name>
    <name evidence="1" type="ORF">VCHENC02_5145B</name>
</gene>
<proteinExistence type="predicted"/>
<protein>
    <submittedName>
        <fullName evidence="1">Polyphosphate kinase 1</fullName>
        <ecNumber evidence="1">2.7.4.1</ecNumber>
    </submittedName>
</protein>
<organism evidence="1 2">
    <name type="scientific">Vibrio harveyi</name>
    <name type="common">Beneckea harveyi</name>
    <dbReference type="NCBI Taxonomy" id="669"/>
    <lineage>
        <taxon>Bacteria</taxon>
        <taxon>Pseudomonadati</taxon>
        <taxon>Pseudomonadota</taxon>
        <taxon>Gammaproteobacteria</taxon>
        <taxon>Vibrionales</taxon>
        <taxon>Vibrionaceae</taxon>
        <taxon>Vibrio</taxon>
    </lineage>
</organism>
<name>A0A454CRH3_VIBHA</name>